<dbReference type="Gene3D" id="3.40.50.2300">
    <property type="match status" value="1"/>
</dbReference>
<feature type="domain" description="Response regulatory" evidence="4">
    <location>
        <begin position="1091"/>
        <end position="1222"/>
    </location>
</feature>
<dbReference type="InterPro" id="IPR000014">
    <property type="entry name" value="PAS"/>
</dbReference>
<dbReference type="Proteomes" id="UP000016801">
    <property type="component" value="Unassembled WGS sequence"/>
</dbReference>
<dbReference type="InterPro" id="IPR036890">
    <property type="entry name" value="HATPase_C_sf"/>
</dbReference>
<dbReference type="Gene3D" id="1.10.287.130">
    <property type="match status" value="1"/>
</dbReference>
<keyword evidence="1 2" id="KW-0597">Phosphoprotein</keyword>
<dbReference type="CDD" id="cd00130">
    <property type="entry name" value="PAS"/>
    <property type="match status" value="1"/>
</dbReference>
<sequence>MSTMSIMEGTAPCLTLLPNTISLSPEKRDAVSAELPAALREIKLLDLLQLDRRPTFVINLARHTDSHTVSGDLEIVYCNPSLRSTPDIYNRVCVNSKAAPVSDVGFRYFKDWALGCAETSSEPDVPFLQYAGRTWSYISLPEGFRIISANGVVTQEHTGHDNIPPRYEQRLLRDKHAAFPQNARSTVADILPIEVGKSAPNQLTKERIYCDWTSVPIENETDGHKVFTRSIDWASTPLGPIEEWSWDLRSASDMTMRTPYPAAMYWGPEFITMYNKSYVELAGKKHPKLTGQPYQEGWSEIWDDIKPILLRAWNEGESTMKREDRLFITRHGFLEETFFSWSMVPLLGSKNQVMGLFNAAFENTQQIVNERRLHTLREVGEHISAAKSFREFWALTLKGLEYNEPDVPFCLIYSVGEDNDSDSVSFNSGSLSFSHNLTLEGSLGVPKSHPAAPAILDSRSQEGFAPYMRQSMAAGGVPILLSTEDDTLPKSLVQGFDWRGFGDACRHLVVFPINPIAAWYEATYPRGFVVLGVNPRRPYDEDYKLFVNLMMRQLATSLASVVLFEEEVRRSAKAARLAAIDREHLSLQLQMRTQEAVESEYKFSRLAEFAPVGIFIADFEGSFSYCNDMWWQISRQNRVEDFGNTTKHAWIHNVMDADRPKLQAAWDKMIVEKSTMSIEFRFKCSQRVGDGIIDTWVLMSAYPDSHQNSKKESIFGCITDISSQKRAEQVQSDRRKEAVELKRQQENFIDITSHEMRNPLSAILQCVDQITSSVVEFSDYGLLDSVKRLHADCLDAANTISLCASHQKRIVDDILTLSKLDSRLISVTPVDVQPLVVVEQVLKMFQPEVRAHDINLSVKVDKSYHESNIDWVTLDPSRLQQVLINFITNSIKFTQNQKTRNITVTMNAFTDLSKLLQGDIAYLECSEFSQSLLQQRHHSSGEQNTEPPILLQFTIQDSGSGINDEDLKLLFRRFQQATPRTHVQYGGSGLGLFISRTLVEMQGGQIGVLSQENEGSSFYFYVKCGKGVAQERPRSEDAKLPTLCPDRKIFSSSPPKGRSISLPNPAVPDVPAVSMSFNTEVKEQVSSPQFKILIVEDNLINQKVLNRQLVNKGNKTYTANHGQEALDLLAKSRFWKGRAADGFDISVILMDLEMPVMDGLTCTKKIRELEREGTIVKHIPIIAVTAYARPEQVQKAQDAGMDEVMPKPFRMTDLLPKIKDIVDRYSLPDGHAASPGG</sequence>
<dbReference type="SUPFAM" id="SSF55874">
    <property type="entry name" value="ATPase domain of HSP90 chaperone/DNA topoisomerase II/histidine kinase"/>
    <property type="match status" value="1"/>
</dbReference>
<dbReference type="InterPro" id="IPR004358">
    <property type="entry name" value="Sig_transdc_His_kin-like_C"/>
</dbReference>
<dbReference type="STRING" id="1111077.M1WC46"/>
<dbReference type="Pfam" id="PF00072">
    <property type="entry name" value="Response_reg"/>
    <property type="match status" value="1"/>
</dbReference>
<dbReference type="GO" id="GO:0000155">
    <property type="term" value="F:phosphorelay sensor kinase activity"/>
    <property type="evidence" value="ECO:0007669"/>
    <property type="project" value="InterPro"/>
</dbReference>
<feature type="modified residue" description="4-aspartylphosphate" evidence="2">
    <location>
        <position position="1151"/>
    </location>
</feature>
<dbReference type="PROSITE" id="PS50109">
    <property type="entry name" value="HIS_KIN"/>
    <property type="match status" value="1"/>
</dbReference>
<dbReference type="InterPro" id="IPR058846">
    <property type="entry name" value="PAS-like"/>
</dbReference>
<dbReference type="VEuPathDB" id="FungiDB:CPUR_02317"/>
<dbReference type="SUPFAM" id="SSF47384">
    <property type="entry name" value="Homodimeric domain of signal transducing histidine kinase"/>
    <property type="match status" value="1"/>
</dbReference>
<dbReference type="InterPro" id="IPR003594">
    <property type="entry name" value="HATPase_dom"/>
</dbReference>
<dbReference type="SMART" id="SM00388">
    <property type="entry name" value="HisKA"/>
    <property type="match status" value="1"/>
</dbReference>
<comment type="caution">
    <text evidence="5">The sequence shown here is derived from an EMBL/GenBank/DDBJ whole genome shotgun (WGS) entry which is preliminary data.</text>
</comment>
<dbReference type="InterPro" id="IPR011006">
    <property type="entry name" value="CheY-like_superfamily"/>
</dbReference>
<protein>
    <submittedName>
        <fullName evidence="5">Related to sensory transduction histidine kinase</fullName>
    </submittedName>
</protein>
<dbReference type="Pfam" id="PF13188">
    <property type="entry name" value="PAS_8"/>
    <property type="match status" value="1"/>
</dbReference>
<reference evidence="5 6" key="1">
    <citation type="journal article" date="2013" name="PLoS Genet.">
        <title>Plant-symbiotic fungi as chemical engineers: Multi-genome analysis of the Clavicipitaceae reveals dynamics of alkaloid loci.</title>
        <authorList>
            <person name="Schardl C.L."/>
            <person name="Young C.A."/>
            <person name="Hesse U."/>
            <person name="Amyotte S.G."/>
            <person name="Andreeva K."/>
            <person name="Calie P.J."/>
            <person name="Fleetwood D.J."/>
            <person name="Haws D.C."/>
            <person name="Moore N."/>
            <person name="Oeser B."/>
            <person name="Panaccione D.G."/>
            <person name="Schweri K.K."/>
            <person name="Voisey C.R."/>
            <person name="Farman M.L."/>
            <person name="Jaromczyk J.W."/>
            <person name="Roe B.A."/>
            <person name="O'Sullivan D.M."/>
            <person name="Scott B."/>
            <person name="Tudzynski P."/>
            <person name="An Z."/>
            <person name="Arnaoudova E.G."/>
            <person name="Bullock C.T."/>
            <person name="Charlton N.D."/>
            <person name="Chen L."/>
            <person name="Cox M."/>
            <person name="Dinkins R.D."/>
            <person name="Florea S."/>
            <person name="Glenn A.E."/>
            <person name="Gordon A."/>
            <person name="Gueldener U."/>
            <person name="Harris D.R."/>
            <person name="Hollin W."/>
            <person name="Jaromczyk J."/>
            <person name="Johnson R.D."/>
            <person name="Khan A.K."/>
            <person name="Leistner E."/>
            <person name="Leuchtmann A."/>
            <person name="Li C."/>
            <person name="Liu J."/>
            <person name="Liu J."/>
            <person name="Liu M."/>
            <person name="Mace W."/>
            <person name="Machado C."/>
            <person name="Nagabhyru P."/>
            <person name="Pan J."/>
            <person name="Schmid J."/>
            <person name="Sugawara K."/>
            <person name="Steiner U."/>
            <person name="Takach J.E."/>
            <person name="Tanaka E."/>
            <person name="Webb J.S."/>
            <person name="Wilson E.V."/>
            <person name="Wiseman J.L."/>
            <person name="Yoshida R."/>
            <person name="Zeng Z."/>
        </authorList>
    </citation>
    <scope>NUCLEOTIDE SEQUENCE [LARGE SCALE GENOMIC DNA]</scope>
    <source>
        <strain evidence="5 6">20.1</strain>
    </source>
</reference>
<dbReference type="Pfam" id="PF00512">
    <property type="entry name" value="HisKA"/>
    <property type="match status" value="1"/>
</dbReference>
<keyword evidence="5" id="KW-0418">Kinase</keyword>
<dbReference type="EMBL" id="CAGA01000009">
    <property type="protein sequence ID" value="CCE28629.1"/>
    <property type="molecule type" value="Genomic_DNA"/>
</dbReference>
<evidence type="ECO:0000259" key="3">
    <source>
        <dbReference type="PROSITE" id="PS50109"/>
    </source>
</evidence>
<dbReference type="InterPro" id="IPR005467">
    <property type="entry name" value="His_kinase_dom"/>
</dbReference>
<dbReference type="InterPro" id="IPR050956">
    <property type="entry name" value="2C_system_His_kinase"/>
</dbReference>
<dbReference type="Gene3D" id="3.30.450.20">
    <property type="entry name" value="PAS domain"/>
    <property type="match status" value="2"/>
</dbReference>
<evidence type="ECO:0000256" key="1">
    <source>
        <dbReference type="ARBA" id="ARBA00022553"/>
    </source>
</evidence>
<evidence type="ECO:0000313" key="6">
    <source>
        <dbReference type="Proteomes" id="UP000016801"/>
    </source>
</evidence>
<dbReference type="PANTHER" id="PTHR43719:SF30">
    <property type="entry name" value="TWO-COMPONENT SYSTEM RESPONSE REGULATOR"/>
    <property type="match status" value="1"/>
</dbReference>
<dbReference type="PhylomeDB" id="M1WC46"/>
<dbReference type="InterPro" id="IPR003661">
    <property type="entry name" value="HisK_dim/P_dom"/>
</dbReference>
<name>M1WC46_CLAP2</name>
<dbReference type="PANTHER" id="PTHR43719">
    <property type="entry name" value="TWO-COMPONENT HISTIDINE KINASE"/>
    <property type="match status" value="1"/>
</dbReference>
<dbReference type="InterPro" id="IPR036097">
    <property type="entry name" value="HisK_dim/P_sf"/>
</dbReference>
<dbReference type="OrthoDB" id="303614at2759"/>
<proteinExistence type="predicted"/>
<dbReference type="CDD" id="cd00082">
    <property type="entry name" value="HisKA"/>
    <property type="match status" value="1"/>
</dbReference>
<evidence type="ECO:0000256" key="2">
    <source>
        <dbReference type="PROSITE-ProRule" id="PRU00169"/>
    </source>
</evidence>
<dbReference type="SMART" id="SM00387">
    <property type="entry name" value="HATPase_c"/>
    <property type="match status" value="1"/>
</dbReference>
<gene>
    <name evidence="5" type="ORF">CPUR_02317</name>
</gene>
<organism evidence="5 6">
    <name type="scientific">Claviceps purpurea (strain 20.1)</name>
    <name type="common">Ergot fungus</name>
    <name type="synonym">Sphacelia segetum</name>
    <dbReference type="NCBI Taxonomy" id="1111077"/>
    <lineage>
        <taxon>Eukaryota</taxon>
        <taxon>Fungi</taxon>
        <taxon>Dikarya</taxon>
        <taxon>Ascomycota</taxon>
        <taxon>Pezizomycotina</taxon>
        <taxon>Sordariomycetes</taxon>
        <taxon>Hypocreomycetidae</taxon>
        <taxon>Hypocreales</taxon>
        <taxon>Clavicipitaceae</taxon>
        <taxon>Claviceps</taxon>
    </lineage>
</organism>
<evidence type="ECO:0000259" key="4">
    <source>
        <dbReference type="PROSITE" id="PS50110"/>
    </source>
</evidence>
<dbReference type="PROSITE" id="PS50110">
    <property type="entry name" value="RESPONSE_REGULATORY"/>
    <property type="match status" value="1"/>
</dbReference>
<dbReference type="Gene3D" id="3.30.565.10">
    <property type="entry name" value="Histidine kinase-like ATPase, C-terminal domain"/>
    <property type="match status" value="1"/>
</dbReference>
<dbReference type="AlphaFoldDB" id="M1WC46"/>
<dbReference type="SUPFAM" id="SSF55785">
    <property type="entry name" value="PYP-like sensor domain (PAS domain)"/>
    <property type="match status" value="1"/>
</dbReference>
<feature type="domain" description="Histidine kinase" evidence="3">
    <location>
        <begin position="751"/>
        <end position="1026"/>
    </location>
</feature>
<dbReference type="CDD" id="cd17546">
    <property type="entry name" value="REC_hyHK_CKI1_RcsC-like"/>
    <property type="match status" value="1"/>
</dbReference>
<dbReference type="SMART" id="SM00448">
    <property type="entry name" value="REC"/>
    <property type="match status" value="1"/>
</dbReference>
<evidence type="ECO:0000313" key="5">
    <source>
        <dbReference type="EMBL" id="CCE28629.1"/>
    </source>
</evidence>
<keyword evidence="5" id="KW-0808">Transferase</keyword>
<dbReference type="Pfam" id="PF02518">
    <property type="entry name" value="HATPase_c"/>
    <property type="match status" value="1"/>
</dbReference>
<keyword evidence="6" id="KW-1185">Reference proteome</keyword>
<dbReference type="InterPro" id="IPR035965">
    <property type="entry name" value="PAS-like_dom_sf"/>
</dbReference>
<dbReference type="Pfam" id="PF26131">
    <property type="entry name" value="PAS-like"/>
    <property type="match status" value="1"/>
</dbReference>
<accession>M1WC46</accession>
<dbReference type="HOGENOM" id="CLU_000445_82_4_1"/>
<dbReference type="PRINTS" id="PR00344">
    <property type="entry name" value="BCTRLSENSOR"/>
</dbReference>
<dbReference type="InterPro" id="IPR001789">
    <property type="entry name" value="Sig_transdc_resp-reg_receiver"/>
</dbReference>
<dbReference type="SUPFAM" id="SSF52172">
    <property type="entry name" value="CheY-like"/>
    <property type="match status" value="1"/>
</dbReference>
<dbReference type="eggNOG" id="KOG0519">
    <property type="taxonomic scope" value="Eukaryota"/>
</dbReference>